<feature type="region of interest" description="Disordered" evidence="1">
    <location>
        <begin position="100"/>
        <end position="139"/>
    </location>
</feature>
<evidence type="ECO:0000259" key="2">
    <source>
        <dbReference type="PROSITE" id="PS00745"/>
    </source>
</evidence>
<dbReference type="GO" id="GO:0072344">
    <property type="term" value="P:rescue of stalled ribosome"/>
    <property type="evidence" value="ECO:0007669"/>
    <property type="project" value="TreeGrafter"/>
</dbReference>
<accession>A0A316AS36</accession>
<dbReference type="GO" id="GO:0043022">
    <property type="term" value="F:ribosome binding"/>
    <property type="evidence" value="ECO:0007669"/>
    <property type="project" value="TreeGrafter"/>
</dbReference>
<reference evidence="3 4" key="1">
    <citation type="submission" date="2018-03" db="EMBL/GenBank/DDBJ databases">
        <title>Genomic Encyclopedia of Archaeal and Bacterial Type Strains, Phase II (KMG-II): from individual species to whole genera.</title>
        <authorList>
            <person name="Goeker M."/>
        </authorList>
    </citation>
    <scope>NUCLEOTIDE SEQUENCE [LARGE SCALE GENOMIC DNA]</scope>
    <source>
        <strain evidence="3 4">DSM 100346</strain>
    </source>
</reference>
<evidence type="ECO:0000313" key="4">
    <source>
        <dbReference type="Proteomes" id="UP000245880"/>
    </source>
</evidence>
<dbReference type="OrthoDB" id="9815709at2"/>
<dbReference type="PANTHER" id="PTHR47814:SF1">
    <property type="entry name" value="PEPTIDYL-TRNA HYDROLASE ARFB"/>
    <property type="match status" value="1"/>
</dbReference>
<dbReference type="NCBIfam" id="NF006718">
    <property type="entry name" value="PRK09256.1"/>
    <property type="match status" value="1"/>
</dbReference>
<dbReference type="EMBL" id="QGDT01000001">
    <property type="protein sequence ID" value="PWJ60412.1"/>
    <property type="molecule type" value="Genomic_DNA"/>
</dbReference>
<dbReference type="Gene3D" id="3.30.160.20">
    <property type="match status" value="1"/>
</dbReference>
<organism evidence="3 4">
    <name type="scientific">Dyadobacter jejuensis</name>
    <dbReference type="NCBI Taxonomy" id="1082580"/>
    <lineage>
        <taxon>Bacteria</taxon>
        <taxon>Pseudomonadati</taxon>
        <taxon>Bacteroidota</taxon>
        <taxon>Cytophagia</taxon>
        <taxon>Cytophagales</taxon>
        <taxon>Spirosomataceae</taxon>
        <taxon>Dyadobacter</taxon>
    </lineage>
</organism>
<gene>
    <name evidence="3" type="ORF">CLV98_101596</name>
</gene>
<sequence>MIRSIDPSQLLQEVVFQTARSGGSGGQNVNKVETKVELRFDIPNSQLLTEEQKHRLLLKLKTRLTQDGILLLYDQAARTQLANKKGVIEKFRKLITQAFQQEKSRRATKPTLASKLRRLQTKQKRSAVKSMRGKPSMDN</sequence>
<dbReference type="GO" id="GO:0004045">
    <property type="term" value="F:peptidyl-tRNA hydrolase activity"/>
    <property type="evidence" value="ECO:0007669"/>
    <property type="project" value="TreeGrafter"/>
</dbReference>
<feature type="domain" description="Prokaryotic-type class I peptide chain release factors" evidence="2">
    <location>
        <begin position="20"/>
        <end position="36"/>
    </location>
</feature>
<dbReference type="InterPro" id="IPR000352">
    <property type="entry name" value="Pep_chain_release_fac_I"/>
</dbReference>
<comment type="caution">
    <text evidence="3">The sequence shown here is derived from an EMBL/GenBank/DDBJ whole genome shotgun (WGS) entry which is preliminary data.</text>
</comment>
<dbReference type="GO" id="GO:0003747">
    <property type="term" value="F:translation release factor activity"/>
    <property type="evidence" value="ECO:0007669"/>
    <property type="project" value="InterPro"/>
</dbReference>
<dbReference type="PROSITE" id="PS00745">
    <property type="entry name" value="RF_PROK_I"/>
    <property type="match status" value="1"/>
</dbReference>
<dbReference type="SUPFAM" id="SSF110916">
    <property type="entry name" value="Peptidyl-tRNA hydrolase domain-like"/>
    <property type="match status" value="1"/>
</dbReference>
<proteinExistence type="predicted"/>
<evidence type="ECO:0000313" key="3">
    <source>
        <dbReference type="EMBL" id="PWJ60412.1"/>
    </source>
</evidence>
<dbReference type="Pfam" id="PF00472">
    <property type="entry name" value="RF-1"/>
    <property type="match status" value="1"/>
</dbReference>
<dbReference type="RefSeq" id="WP_109672615.1">
    <property type="nucleotide sequence ID" value="NZ_QGDT01000001.1"/>
</dbReference>
<keyword evidence="4" id="KW-1185">Reference proteome</keyword>
<dbReference type="PANTHER" id="PTHR47814">
    <property type="entry name" value="PEPTIDYL-TRNA HYDROLASE ARFB"/>
    <property type="match status" value="1"/>
</dbReference>
<feature type="compositionally biased region" description="Basic residues" evidence="1">
    <location>
        <begin position="115"/>
        <end position="127"/>
    </location>
</feature>
<dbReference type="Proteomes" id="UP000245880">
    <property type="component" value="Unassembled WGS sequence"/>
</dbReference>
<name>A0A316AS36_9BACT</name>
<evidence type="ECO:0000256" key="1">
    <source>
        <dbReference type="SAM" id="MobiDB-lite"/>
    </source>
</evidence>
<protein>
    <submittedName>
        <fullName evidence="3">Ribosome-associated protein</fullName>
    </submittedName>
</protein>
<dbReference type="AlphaFoldDB" id="A0A316AS36"/>